<accession>A0AAN8VJB6</accession>
<protein>
    <submittedName>
        <fullName evidence="1">Uncharacterized protein</fullName>
    </submittedName>
</protein>
<organism evidence="1 2">
    <name type="scientific">Dillenia turbinata</name>
    <dbReference type="NCBI Taxonomy" id="194707"/>
    <lineage>
        <taxon>Eukaryota</taxon>
        <taxon>Viridiplantae</taxon>
        <taxon>Streptophyta</taxon>
        <taxon>Embryophyta</taxon>
        <taxon>Tracheophyta</taxon>
        <taxon>Spermatophyta</taxon>
        <taxon>Magnoliopsida</taxon>
        <taxon>eudicotyledons</taxon>
        <taxon>Gunneridae</taxon>
        <taxon>Pentapetalae</taxon>
        <taxon>Dilleniales</taxon>
        <taxon>Dilleniaceae</taxon>
        <taxon>Dillenia</taxon>
    </lineage>
</organism>
<reference evidence="1 2" key="1">
    <citation type="submission" date="2023-12" db="EMBL/GenBank/DDBJ databases">
        <title>A high-quality genome assembly for Dillenia turbinata (Dilleniales).</title>
        <authorList>
            <person name="Chanderbali A."/>
        </authorList>
    </citation>
    <scope>NUCLEOTIDE SEQUENCE [LARGE SCALE GENOMIC DNA]</scope>
    <source>
        <strain evidence="1">LSX21</strain>
        <tissue evidence="1">Leaf</tissue>
    </source>
</reference>
<proteinExistence type="predicted"/>
<gene>
    <name evidence="1" type="ORF">RJ641_004611</name>
</gene>
<dbReference type="AlphaFoldDB" id="A0AAN8VJB6"/>
<evidence type="ECO:0000313" key="2">
    <source>
        <dbReference type="Proteomes" id="UP001370490"/>
    </source>
</evidence>
<dbReference type="PANTHER" id="PTHR34970:SF5">
    <property type="entry name" value="PROTEIN, PUTATIVE-RELATED"/>
    <property type="match status" value="1"/>
</dbReference>
<comment type="caution">
    <text evidence="1">The sequence shown here is derived from an EMBL/GenBank/DDBJ whole genome shotgun (WGS) entry which is preliminary data.</text>
</comment>
<dbReference type="PANTHER" id="PTHR34970">
    <property type="entry name" value="ABC TRANSPORTER A FAMILY PROTEIN"/>
    <property type="match status" value="1"/>
</dbReference>
<name>A0AAN8VJB6_9MAGN</name>
<evidence type="ECO:0000313" key="1">
    <source>
        <dbReference type="EMBL" id="KAK6930517.1"/>
    </source>
</evidence>
<keyword evidence="2" id="KW-1185">Reference proteome</keyword>
<feature type="non-terminal residue" evidence="1">
    <location>
        <position position="83"/>
    </location>
</feature>
<dbReference type="Proteomes" id="UP001370490">
    <property type="component" value="Unassembled WGS sequence"/>
</dbReference>
<dbReference type="EMBL" id="JBAMMX010000012">
    <property type="protein sequence ID" value="KAK6930517.1"/>
    <property type="molecule type" value="Genomic_DNA"/>
</dbReference>
<sequence>MLRIRLFWFAVGFSVTGTAISQFVWRDLMNDRLALSSQLKQRYDALNARVSNLESVGHENPSSLQDNLEKRLMVTCIEIKPDS</sequence>